<gene>
    <name evidence="1" type="ORF">M2272_001307</name>
</gene>
<dbReference type="InterPro" id="IPR023811">
    <property type="entry name" value="CHP04076"/>
</dbReference>
<dbReference type="Proteomes" id="UP001160130">
    <property type="component" value="Unassembled WGS sequence"/>
</dbReference>
<sequence>MTLFDLRVEVAEIKGRSVCGMKVGDYFEVRNSDQLSLPDGQPFCYWAIQSVLPLLPAKMRQLPAGDWLEQDSYACCPDPEEGLSMKIVRIGTVTMKTSDLT</sequence>
<dbReference type="NCBIfam" id="TIGR04076">
    <property type="entry name" value="TIGR04076 family protein"/>
    <property type="match status" value="1"/>
</dbReference>
<protein>
    <submittedName>
        <fullName evidence="1">Repeat protein (TIGR04076 family)</fullName>
    </submittedName>
</protein>
<dbReference type="EMBL" id="JARXVE010000002">
    <property type="protein sequence ID" value="MDH6194678.1"/>
    <property type="molecule type" value="Genomic_DNA"/>
</dbReference>
<dbReference type="RefSeq" id="WP_202915078.1">
    <property type="nucleotide sequence ID" value="NZ_JARXVE010000002.1"/>
</dbReference>
<proteinExistence type="predicted"/>
<evidence type="ECO:0000313" key="2">
    <source>
        <dbReference type="Proteomes" id="UP001160130"/>
    </source>
</evidence>
<keyword evidence="2" id="KW-1185">Reference proteome</keyword>
<reference evidence="1 2" key="1">
    <citation type="submission" date="2023-04" db="EMBL/GenBank/DDBJ databases">
        <title>Forest soil microbial communities from Buena Vista Peninsula, Colon Province, Panama.</title>
        <authorList>
            <person name="Bouskill N."/>
        </authorList>
    </citation>
    <scope>NUCLEOTIDE SEQUENCE [LARGE SCALE GENOMIC DNA]</scope>
    <source>
        <strain evidence="1 2">AC80</strain>
    </source>
</reference>
<comment type="caution">
    <text evidence="1">The sequence shown here is derived from an EMBL/GenBank/DDBJ whole genome shotgun (WGS) entry which is preliminary data.</text>
</comment>
<name>A0ABT6KVD6_9MYCO</name>
<evidence type="ECO:0000313" key="1">
    <source>
        <dbReference type="EMBL" id="MDH6194678.1"/>
    </source>
</evidence>
<accession>A0ABT6KVD6</accession>
<organism evidence="1 2">
    <name type="scientific">Mycolicibacterium frederiksbergense</name>
    <dbReference type="NCBI Taxonomy" id="117567"/>
    <lineage>
        <taxon>Bacteria</taxon>
        <taxon>Bacillati</taxon>
        <taxon>Actinomycetota</taxon>
        <taxon>Actinomycetes</taxon>
        <taxon>Mycobacteriales</taxon>
        <taxon>Mycobacteriaceae</taxon>
        <taxon>Mycolicibacterium</taxon>
    </lineage>
</organism>